<name>A0AAI9K3W8_9FIRM</name>
<evidence type="ECO:0000313" key="2">
    <source>
        <dbReference type="EMBL" id="GFO93681.1"/>
    </source>
</evidence>
<comment type="caution">
    <text evidence="2">The sequence shown here is derived from an EMBL/GenBank/DDBJ whole genome shotgun (WGS) entry which is preliminary data.</text>
</comment>
<organism evidence="2 3">
    <name type="scientific">Coprococcus eutactus</name>
    <dbReference type="NCBI Taxonomy" id="33043"/>
    <lineage>
        <taxon>Bacteria</taxon>
        <taxon>Bacillati</taxon>
        <taxon>Bacillota</taxon>
        <taxon>Clostridia</taxon>
        <taxon>Lachnospirales</taxon>
        <taxon>Lachnospiraceae</taxon>
        <taxon>Coprococcus</taxon>
    </lineage>
</organism>
<dbReference type="EMBL" id="BLYL01000003">
    <property type="protein sequence ID" value="GFO93681.1"/>
    <property type="molecule type" value="Genomic_DNA"/>
</dbReference>
<evidence type="ECO:0000256" key="1">
    <source>
        <dbReference type="SAM" id="MobiDB-lite"/>
    </source>
</evidence>
<feature type="region of interest" description="Disordered" evidence="1">
    <location>
        <begin position="1"/>
        <end position="39"/>
    </location>
</feature>
<gene>
    <name evidence="2" type="ORF">COEU31_07270</name>
</gene>
<accession>A0AAI9K3W8</accession>
<protein>
    <submittedName>
        <fullName evidence="2">Uncharacterized protein</fullName>
    </submittedName>
</protein>
<reference evidence="2" key="1">
    <citation type="submission" date="2020-06" db="EMBL/GenBank/DDBJ databases">
        <title>Characterization of fructooligosaccharide metabolism and fructooligosaccharide-degrading enzymes in human commensal butyrate producers.</title>
        <authorList>
            <person name="Tanno H."/>
            <person name="Fujii T."/>
            <person name="Hirano K."/>
            <person name="Maeno S."/>
            <person name="Tonozuka T."/>
            <person name="Sakamoto M."/>
            <person name="Ohkuma M."/>
            <person name="Tochio T."/>
            <person name="Endo A."/>
        </authorList>
    </citation>
    <scope>NUCLEOTIDE SEQUENCE</scope>
    <source>
        <strain evidence="2">JCM 31265</strain>
    </source>
</reference>
<proteinExistence type="predicted"/>
<evidence type="ECO:0000313" key="3">
    <source>
        <dbReference type="Proteomes" id="UP000660047"/>
    </source>
</evidence>
<sequence length="39" mass="4465">MNNYGRFNFKGRSSAGESKGRRDKYTEAAYGVSDDRDEE</sequence>
<dbReference type="AlphaFoldDB" id="A0AAI9K3W8"/>
<dbReference type="Proteomes" id="UP000660047">
    <property type="component" value="Unassembled WGS sequence"/>
</dbReference>